<gene>
    <name evidence="2" type="ORF">F4553_005254</name>
</gene>
<dbReference type="Proteomes" id="UP000587527">
    <property type="component" value="Unassembled WGS sequence"/>
</dbReference>
<proteinExistence type="predicted"/>
<accession>A0A841BW22</accession>
<name>A0A841BW22_9ACTN</name>
<keyword evidence="1" id="KW-1133">Transmembrane helix</keyword>
<evidence type="ECO:0000313" key="2">
    <source>
        <dbReference type="EMBL" id="MBB5871875.1"/>
    </source>
</evidence>
<sequence length="193" mass="21590">MSTWLPPVLSALVTAAVALLAFYQWSRSERRELAALRTAEAERRIDRQDSERERARQLSQPYRDRRAQALEGLLKALLEMEAQTRLSRGLDTQVVVAGVRSVYTYLIHSKAVLDDAEVELAQAVMDAVVQINDIVRNSPGLEDFPNHSTLQGNIELDQASEQFRILEAARRELSARLAAELGHMPTPSVETLG</sequence>
<organism evidence="2 3">
    <name type="scientific">Allocatelliglobosispora scoriae</name>
    <dbReference type="NCBI Taxonomy" id="643052"/>
    <lineage>
        <taxon>Bacteria</taxon>
        <taxon>Bacillati</taxon>
        <taxon>Actinomycetota</taxon>
        <taxon>Actinomycetes</taxon>
        <taxon>Micromonosporales</taxon>
        <taxon>Micromonosporaceae</taxon>
        <taxon>Allocatelliglobosispora</taxon>
    </lineage>
</organism>
<dbReference type="RefSeq" id="WP_184840221.1">
    <property type="nucleotide sequence ID" value="NZ_JACHMN010000002.1"/>
</dbReference>
<evidence type="ECO:0000313" key="3">
    <source>
        <dbReference type="Proteomes" id="UP000587527"/>
    </source>
</evidence>
<comment type="caution">
    <text evidence="2">The sequence shown here is derived from an EMBL/GenBank/DDBJ whole genome shotgun (WGS) entry which is preliminary data.</text>
</comment>
<keyword evidence="1" id="KW-0812">Transmembrane</keyword>
<evidence type="ECO:0000256" key="1">
    <source>
        <dbReference type="SAM" id="Phobius"/>
    </source>
</evidence>
<feature type="transmembrane region" description="Helical" evidence="1">
    <location>
        <begin position="6"/>
        <end position="23"/>
    </location>
</feature>
<keyword evidence="3" id="KW-1185">Reference proteome</keyword>
<reference evidence="2 3" key="1">
    <citation type="submission" date="2020-08" db="EMBL/GenBank/DDBJ databases">
        <title>Sequencing the genomes of 1000 actinobacteria strains.</title>
        <authorList>
            <person name="Klenk H.-P."/>
        </authorList>
    </citation>
    <scope>NUCLEOTIDE SEQUENCE [LARGE SCALE GENOMIC DNA]</scope>
    <source>
        <strain evidence="2 3">DSM 45362</strain>
    </source>
</reference>
<keyword evidence="1" id="KW-0472">Membrane</keyword>
<dbReference type="AlphaFoldDB" id="A0A841BW22"/>
<dbReference type="EMBL" id="JACHMN010000002">
    <property type="protein sequence ID" value="MBB5871875.1"/>
    <property type="molecule type" value="Genomic_DNA"/>
</dbReference>
<protein>
    <submittedName>
        <fullName evidence="2">Uncharacterized protein</fullName>
    </submittedName>
</protein>